<comment type="caution">
    <text evidence="5">The sequence shown here is derived from an EMBL/GenBank/DDBJ whole genome shotgun (WGS) entry which is preliminary data.</text>
</comment>
<feature type="domain" description="HTH araC/xylS-type" evidence="4">
    <location>
        <begin position="180"/>
        <end position="279"/>
    </location>
</feature>
<dbReference type="Pfam" id="PF12833">
    <property type="entry name" value="HTH_18"/>
    <property type="match status" value="1"/>
</dbReference>
<dbReference type="Proteomes" id="UP001595814">
    <property type="component" value="Unassembled WGS sequence"/>
</dbReference>
<dbReference type="InterPro" id="IPR014710">
    <property type="entry name" value="RmlC-like_jellyroll"/>
</dbReference>
<evidence type="ECO:0000259" key="4">
    <source>
        <dbReference type="PROSITE" id="PS01124"/>
    </source>
</evidence>
<dbReference type="InterPro" id="IPR018060">
    <property type="entry name" value="HTH_AraC"/>
</dbReference>
<evidence type="ECO:0000313" key="6">
    <source>
        <dbReference type="Proteomes" id="UP001595814"/>
    </source>
</evidence>
<keyword evidence="1" id="KW-0805">Transcription regulation</keyword>
<organism evidence="5 6">
    <name type="scientific">Euzebyella saccharophila</name>
    <dbReference type="NCBI Taxonomy" id="679664"/>
    <lineage>
        <taxon>Bacteria</taxon>
        <taxon>Pseudomonadati</taxon>
        <taxon>Bacteroidota</taxon>
        <taxon>Flavobacteriia</taxon>
        <taxon>Flavobacteriales</taxon>
        <taxon>Flavobacteriaceae</taxon>
        <taxon>Euzebyella</taxon>
    </lineage>
</organism>
<evidence type="ECO:0000256" key="1">
    <source>
        <dbReference type="ARBA" id="ARBA00023015"/>
    </source>
</evidence>
<dbReference type="SMART" id="SM00342">
    <property type="entry name" value="HTH_ARAC"/>
    <property type="match status" value="1"/>
</dbReference>
<gene>
    <name evidence="5" type="ORF">ACFOUT_15080</name>
</gene>
<reference evidence="6" key="1">
    <citation type="journal article" date="2019" name="Int. J. Syst. Evol. Microbiol.">
        <title>The Global Catalogue of Microorganisms (GCM) 10K type strain sequencing project: providing services to taxonomists for standard genome sequencing and annotation.</title>
        <authorList>
            <consortium name="The Broad Institute Genomics Platform"/>
            <consortium name="The Broad Institute Genome Sequencing Center for Infectious Disease"/>
            <person name="Wu L."/>
            <person name="Ma J."/>
        </authorList>
    </citation>
    <scope>NUCLEOTIDE SEQUENCE [LARGE SCALE GENOMIC DNA]</scope>
    <source>
        <strain evidence="6">CECT 7477</strain>
    </source>
</reference>
<keyword evidence="3" id="KW-0804">Transcription</keyword>
<evidence type="ECO:0000313" key="5">
    <source>
        <dbReference type="EMBL" id="MFC4097213.1"/>
    </source>
</evidence>
<sequence length="283" mass="32747">MKPLPFKIPKPKNETLVFQIDREQVFYDQFHQHAEIQLSQIRKGAGSLLVGDTLNEYKQGDILLIGSLVPHVFKSDSHSTEESLMYTLFFGKDSFGKTFFELPDLADVQPIFEKANYGIKLITHTEEASQLFDQLPNQAKIAQLGTLFQLLHIFNIGKTEPLSSFVYDKRYSDIEGKRMGTVMQYVMDHYQEPISLDLISEKAHMSKNAFCRYFKKRTNKTFFQFLIEIRVENACKQLVNHPEKSISEIGLDCGFFNISNFNRQFKGLKGDTPSIYRNKFRSI</sequence>
<dbReference type="PROSITE" id="PS01124">
    <property type="entry name" value="HTH_ARAC_FAMILY_2"/>
    <property type="match status" value="1"/>
</dbReference>
<dbReference type="EMBL" id="JBHSAW010000010">
    <property type="protein sequence ID" value="MFC4097213.1"/>
    <property type="molecule type" value="Genomic_DNA"/>
</dbReference>
<dbReference type="Gene3D" id="1.10.10.60">
    <property type="entry name" value="Homeodomain-like"/>
    <property type="match status" value="2"/>
</dbReference>
<accession>A0ABV8JQN8</accession>
<dbReference type="SUPFAM" id="SSF46689">
    <property type="entry name" value="Homeodomain-like"/>
    <property type="match status" value="2"/>
</dbReference>
<name>A0ABV8JQN8_9FLAO</name>
<dbReference type="InterPro" id="IPR009057">
    <property type="entry name" value="Homeodomain-like_sf"/>
</dbReference>
<dbReference type="Gene3D" id="2.60.120.10">
    <property type="entry name" value="Jelly Rolls"/>
    <property type="match status" value="1"/>
</dbReference>
<keyword evidence="6" id="KW-1185">Reference proteome</keyword>
<dbReference type="PANTHER" id="PTHR43280:SF34">
    <property type="entry name" value="ARAC-FAMILY TRANSCRIPTIONAL REGULATOR"/>
    <property type="match status" value="1"/>
</dbReference>
<protein>
    <submittedName>
        <fullName evidence="5">AraC family transcriptional regulator</fullName>
    </submittedName>
</protein>
<dbReference type="SUPFAM" id="SSF51182">
    <property type="entry name" value="RmlC-like cupins"/>
    <property type="match status" value="1"/>
</dbReference>
<dbReference type="PANTHER" id="PTHR43280">
    <property type="entry name" value="ARAC-FAMILY TRANSCRIPTIONAL REGULATOR"/>
    <property type="match status" value="1"/>
</dbReference>
<dbReference type="RefSeq" id="WP_192461916.1">
    <property type="nucleotide sequence ID" value="NZ_JACYFJ010000002.1"/>
</dbReference>
<dbReference type="InterPro" id="IPR011051">
    <property type="entry name" value="RmlC_Cupin_sf"/>
</dbReference>
<evidence type="ECO:0000256" key="3">
    <source>
        <dbReference type="ARBA" id="ARBA00023163"/>
    </source>
</evidence>
<evidence type="ECO:0000256" key="2">
    <source>
        <dbReference type="ARBA" id="ARBA00023125"/>
    </source>
</evidence>
<keyword evidence="2" id="KW-0238">DNA-binding</keyword>
<proteinExistence type="predicted"/>